<sequence>MDKQSKKEDSLQKKKDLDDILEDLVAAFPEGCFCPPTPATVAQIETALNALLVWSTSAPISSSLKMKLQDAINDVKDLLDAEPFSCCDTIQALQALEVVLSKVVDQPLVGIPFKVHLLNLLQQLQALFAGYIACVACEPGLAYSFSEPVSIFTTPAVQTITNVEGSITTVSINITQPSLIELRGLVGWSSLSASNSSDGIQVIWRIRRGISGPIIWEGHDGVSYHAGDFRGQTTSVLHIDNAATIGTNIYQLTATILPIFDPTESAEINGPIVLAATGYPV</sequence>
<proteinExistence type="predicted"/>
<name>A0A1S9TLN8_BACCE</name>
<accession>A0A1S9TLN8</accession>
<protein>
    <submittedName>
        <fullName evidence="1">Uncharacterized protein</fullName>
    </submittedName>
</protein>
<dbReference type="RefSeq" id="WP_078205142.1">
    <property type="nucleotide sequence ID" value="NZ_MUAJ01000022.1"/>
</dbReference>
<gene>
    <name evidence="1" type="ORF">BW897_21015</name>
</gene>
<dbReference type="EMBL" id="MUAJ01000022">
    <property type="protein sequence ID" value="OOR10842.1"/>
    <property type="molecule type" value="Genomic_DNA"/>
</dbReference>
<organism evidence="1 2">
    <name type="scientific">Bacillus cereus</name>
    <dbReference type="NCBI Taxonomy" id="1396"/>
    <lineage>
        <taxon>Bacteria</taxon>
        <taxon>Bacillati</taxon>
        <taxon>Bacillota</taxon>
        <taxon>Bacilli</taxon>
        <taxon>Bacillales</taxon>
        <taxon>Bacillaceae</taxon>
        <taxon>Bacillus</taxon>
        <taxon>Bacillus cereus group</taxon>
    </lineage>
</organism>
<dbReference type="Proteomes" id="UP000190906">
    <property type="component" value="Unassembled WGS sequence"/>
</dbReference>
<evidence type="ECO:0000313" key="1">
    <source>
        <dbReference type="EMBL" id="OOR10842.1"/>
    </source>
</evidence>
<evidence type="ECO:0000313" key="2">
    <source>
        <dbReference type="Proteomes" id="UP000190906"/>
    </source>
</evidence>
<reference evidence="1 2" key="1">
    <citation type="submission" date="2017-01" db="EMBL/GenBank/DDBJ databases">
        <title>Bacillus cereus isolates.</title>
        <authorList>
            <person name="Beno S.M."/>
        </authorList>
    </citation>
    <scope>NUCLEOTIDE SEQUENCE [LARGE SCALE GENOMIC DNA]</scope>
    <source>
        <strain evidence="1 2">FSL H8-0485</strain>
    </source>
</reference>
<comment type="caution">
    <text evidence="1">The sequence shown here is derived from an EMBL/GenBank/DDBJ whole genome shotgun (WGS) entry which is preliminary data.</text>
</comment>
<dbReference type="AlphaFoldDB" id="A0A1S9TLN8"/>